<sequence>MEVLESKKTHHHQELGSVSVIHFFKGDEAPAAVNCANEIKWWSTGPILYRGERISSFVHQLEPDWHLETNLDIPFQLAKLADIGFTFQPLDQFPASLNSEVARWSGDSESCCEVLGVGTSFLSLFHFGFTTEELCPTVEKFCYLLNVPNSSEVVCPSPLDDVNDSAPAELFGLNRGKVLDMIQGCKIRPVGLVRTTMDTSWAWSIGVDGSVLVLLVSLVGLLDTGNGFCASGNIPGLSVVADGFGWGVVGGSGGL</sequence>
<accession>A0A8T2XT90</accession>
<dbReference type="EMBL" id="JACEGQ020000010">
    <property type="protein sequence ID" value="KAH8495884.1"/>
    <property type="molecule type" value="Genomic_DNA"/>
</dbReference>
<proteinExistence type="predicted"/>
<gene>
    <name evidence="1" type="ORF">H0E87_018892</name>
</gene>
<evidence type="ECO:0000313" key="1">
    <source>
        <dbReference type="EMBL" id="KAH8495884.1"/>
    </source>
</evidence>
<name>A0A8T2XT90_POPDE</name>
<comment type="caution">
    <text evidence="1">The sequence shown here is derived from an EMBL/GenBank/DDBJ whole genome shotgun (WGS) entry which is preliminary data.</text>
</comment>
<organism evidence="1 2">
    <name type="scientific">Populus deltoides</name>
    <name type="common">Eastern poplar</name>
    <name type="synonym">Eastern cottonwood</name>
    <dbReference type="NCBI Taxonomy" id="3696"/>
    <lineage>
        <taxon>Eukaryota</taxon>
        <taxon>Viridiplantae</taxon>
        <taxon>Streptophyta</taxon>
        <taxon>Embryophyta</taxon>
        <taxon>Tracheophyta</taxon>
        <taxon>Spermatophyta</taxon>
        <taxon>Magnoliopsida</taxon>
        <taxon>eudicotyledons</taxon>
        <taxon>Gunneridae</taxon>
        <taxon>Pentapetalae</taxon>
        <taxon>rosids</taxon>
        <taxon>fabids</taxon>
        <taxon>Malpighiales</taxon>
        <taxon>Salicaceae</taxon>
        <taxon>Saliceae</taxon>
        <taxon>Populus</taxon>
    </lineage>
</organism>
<keyword evidence="2" id="KW-1185">Reference proteome</keyword>
<dbReference type="Proteomes" id="UP000807159">
    <property type="component" value="Chromosome 10"/>
</dbReference>
<evidence type="ECO:0000313" key="2">
    <source>
        <dbReference type="Proteomes" id="UP000807159"/>
    </source>
</evidence>
<reference evidence="1" key="1">
    <citation type="journal article" date="2021" name="J. Hered.">
        <title>Genome Assembly of Salicaceae Populus deltoides (Eastern Cottonwood) I-69 Based on Nanopore Sequencing and Hi-C Technologies.</title>
        <authorList>
            <person name="Bai S."/>
            <person name="Wu H."/>
            <person name="Zhang J."/>
            <person name="Pan Z."/>
            <person name="Zhao W."/>
            <person name="Li Z."/>
            <person name="Tong C."/>
        </authorList>
    </citation>
    <scope>NUCLEOTIDE SEQUENCE</scope>
    <source>
        <tissue evidence="1">Leaf</tissue>
    </source>
</reference>
<protein>
    <submittedName>
        <fullName evidence="1">Uncharacterized protein</fullName>
    </submittedName>
</protein>
<dbReference type="AlphaFoldDB" id="A0A8T2XT90"/>